<evidence type="ECO:0000256" key="3">
    <source>
        <dbReference type="ARBA" id="ARBA00022801"/>
    </source>
</evidence>
<dbReference type="CDD" id="cd08071">
    <property type="entry name" value="MPN_DUF2466"/>
    <property type="match status" value="1"/>
</dbReference>
<organism evidence="8 9">
    <name type="scientific">Formivibrio citricus</name>
    <dbReference type="NCBI Taxonomy" id="83765"/>
    <lineage>
        <taxon>Bacteria</taxon>
        <taxon>Pseudomonadati</taxon>
        <taxon>Pseudomonadota</taxon>
        <taxon>Betaproteobacteria</taxon>
        <taxon>Neisseriales</taxon>
        <taxon>Chitinibacteraceae</taxon>
        <taxon>Formivibrio</taxon>
    </lineage>
</organism>
<dbReference type="Gene3D" id="3.40.140.10">
    <property type="entry name" value="Cytidine Deaminase, domain 2"/>
    <property type="match status" value="1"/>
</dbReference>
<dbReference type="InterPro" id="IPR020891">
    <property type="entry name" value="UPF0758_CS"/>
</dbReference>
<keyword evidence="4" id="KW-0862">Zinc</keyword>
<dbReference type="InterPro" id="IPR001405">
    <property type="entry name" value="UPF0758"/>
</dbReference>
<evidence type="ECO:0000259" key="7">
    <source>
        <dbReference type="PROSITE" id="PS50249"/>
    </source>
</evidence>
<dbReference type="NCBIfam" id="TIGR00608">
    <property type="entry name" value="radc"/>
    <property type="match status" value="1"/>
</dbReference>
<dbReference type="EMBL" id="FOVE01000015">
    <property type="protein sequence ID" value="SFN70554.1"/>
    <property type="molecule type" value="Genomic_DNA"/>
</dbReference>
<dbReference type="OrthoDB" id="9804482at2"/>
<dbReference type="PANTHER" id="PTHR30471:SF3">
    <property type="entry name" value="UPF0758 PROTEIN YEES-RELATED"/>
    <property type="match status" value="1"/>
</dbReference>
<accession>A0A1I5B776</accession>
<dbReference type="InterPro" id="IPR046778">
    <property type="entry name" value="UPF0758_N"/>
</dbReference>
<evidence type="ECO:0000313" key="9">
    <source>
        <dbReference type="Proteomes" id="UP000242869"/>
    </source>
</evidence>
<evidence type="ECO:0000313" key="8">
    <source>
        <dbReference type="EMBL" id="SFN70554.1"/>
    </source>
</evidence>
<dbReference type="Pfam" id="PF20582">
    <property type="entry name" value="UPF0758_N"/>
    <property type="match status" value="1"/>
</dbReference>
<dbReference type="GO" id="GO:0046872">
    <property type="term" value="F:metal ion binding"/>
    <property type="evidence" value="ECO:0007669"/>
    <property type="project" value="UniProtKB-KW"/>
</dbReference>
<evidence type="ECO:0000256" key="2">
    <source>
        <dbReference type="ARBA" id="ARBA00022723"/>
    </source>
</evidence>
<dbReference type="InterPro" id="IPR037518">
    <property type="entry name" value="MPN"/>
</dbReference>
<evidence type="ECO:0000256" key="4">
    <source>
        <dbReference type="ARBA" id="ARBA00022833"/>
    </source>
</evidence>
<dbReference type="NCBIfam" id="NF000642">
    <property type="entry name" value="PRK00024.1"/>
    <property type="match status" value="1"/>
</dbReference>
<dbReference type="PROSITE" id="PS50249">
    <property type="entry name" value="MPN"/>
    <property type="match status" value="1"/>
</dbReference>
<dbReference type="InterPro" id="IPR010994">
    <property type="entry name" value="RuvA_2-like"/>
</dbReference>
<dbReference type="AlphaFoldDB" id="A0A1I5B776"/>
<dbReference type="GO" id="GO:0006508">
    <property type="term" value="P:proteolysis"/>
    <property type="evidence" value="ECO:0007669"/>
    <property type="project" value="UniProtKB-KW"/>
</dbReference>
<dbReference type="Proteomes" id="UP000242869">
    <property type="component" value="Unassembled WGS sequence"/>
</dbReference>
<dbReference type="InterPro" id="IPR025657">
    <property type="entry name" value="RadC_JAB"/>
</dbReference>
<dbReference type="Gene3D" id="1.10.150.20">
    <property type="entry name" value="5' to 3' exonuclease, C-terminal subdomain"/>
    <property type="match status" value="1"/>
</dbReference>
<sequence>MPITDWPAEARPREKLLAKGAEALTDAELLAIFLRVGLPGKSAVDLAQELLGHFGSLEALFHAPLKDFAAINGMGEAKYAQLQAVLEMARRALVEELQERDAFSSPEAVRQFLQLRLRGLAAEEFHALFLDSGHRLIAAEVLFRGSLNETRVYPRELARRALQHNAAALIVAHNHPSGRAEASAADIALTRQLQSTLELIDVKLLDHFIVAAHRIVSLAESGTI</sequence>
<dbReference type="PROSITE" id="PS01302">
    <property type="entry name" value="UPF0758"/>
    <property type="match status" value="1"/>
</dbReference>
<dbReference type="PANTHER" id="PTHR30471">
    <property type="entry name" value="DNA REPAIR PROTEIN RADC"/>
    <property type="match status" value="1"/>
</dbReference>
<feature type="domain" description="MPN" evidence="7">
    <location>
        <begin position="102"/>
        <end position="224"/>
    </location>
</feature>
<dbReference type="RefSeq" id="WP_091195730.1">
    <property type="nucleotide sequence ID" value="NZ_FOVE01000015.1"/>
</dbReference>
<keyword evidence="1" id="KW-0645">Protease</keyword>
<reference evidence="9" key="1">
    <citation type="submission" date="2016-10" db="EMBL/GenBank/DDBJ databases">
        <authorList>
            <person name="Varghese N."/>
            <person name="Submissions S."/>
        </authorList>
    </citation>
    <scope>NUCLEOTIDE SEQUENCE [LARGE SCALE GENOMIC DNA]</scope>
    <source>
        <strain evidence="9">DSM 6150</strain>
    </source>
</reference>
<evidence type="ECO:0000256" key="5">
    <source>
        <dbReference type="ARBA" id="ARBA00023049"/>
    </source>
</evidence>
<keyword evidence="2" id="KW-0479">Metal-binding</keyword>
<dbReference type="STRING" id="83765.SAMN05660284_02084"/>
<protein>
    <submittedName>
        <fullName evidence="8">DNA repair protein RadC</fullName>
    </submittedName>
</protein>
<proteinExistence type="inferred from homology"/>
<keyword evidence="5" id="KW-0482">Metalloprotease</keyword>
<evidence type="ECO:0000256" key="6">
    <source>
        <dbReference type="RuleBase" id="RU003797"/>
    </source>
</evidence>
<dbReference type="Pfam" id="PF04002">
    <property type="entry name" value="RadC"/>
    <property type="match status" value="1"/>
</dbReference>
<keyword evidence="3" id="KW-0378">Hydrolase</keyword>
<keyword evidence="9" id="KW-1185">Reference proteome</keyword>
<evidence type="ECO:0000256" key="1">
    <source>
        <dbReference type="ARBA" id="ARBA00022670"/>
    </source>
</evidence>
<gene>
    <name evidence="8" type="ORF">SAMN05660284_02084</name>
</gene>
<dbReference type="GO" id="GO:0008237">
    <property type="term" value="F:metallopeptidase activity"/>
    <property type="evidence" value="ECO:0007669"/>
    <property type="project" value="UniProtKB-KW"/>
</dbReference>
<dbReference type="SUPFAM" id="SSF47781">
    <property type="entry name" value="RuvA domain 2-like"/>
    <property type="match status" value="1"/>
</dbReference>
<name>A0A1I5B776_9NEIS</name>
<comment type="similarity">
    <text evidence="6">Belongs to the UPF0758 family.</text>
</comment>